<evidence type="ECO:0000313" key="1">
    <source>
        <dbReference type="EMBL" id="OUL67585.1"/>
    </source>
</evidence>
<gene>
    <name evidence="1" type="ORF">HK16_09740</name>
</gene>
<reference evidence="1 2" key="1">
    <citation type="submission" date="2014-06" db="EMBL/GenBank/DDBJ databases">
        <authorList>
            <person name="Ju J."/>
            <person name="Zhang J."/>
        </authorList>
    </citation>
    <scope>NUCLEOTIDE SEQUENCE [LARGE SCALE GENOMIC DNA]</scope>
    <source>
        <strain evidence="1">DmL_050</strain>
    </source>
</reference>
<evidence type="ECO:0008006" key="3">
    <source>
        <dbReference type="Google" id="ProtNLM"/>
    </source>
</evidence>
<dbReference type="RefSeq" id="WP_086896651.1">
    <property type="nucleotide sequence ID" value="NZ_JOOZ01000003.1"/>
</dbReference>
<comment type="caution">
    <text evidence="1">The sequence shown here is derived from an EMBL/GenBank/DDBJ whole genome shotgun (WGS) entry which is preliminary data.</text>
</comment>
<organism evidence="1 2">
    <name type="scientific">Acetobacter senegalensis</name>
    <dbReference type="NCBI Taxonomy" id="446692"/>
    <lineage>
        <taxon>Bacteria</taxon>
        <taxon>Pseudomonadati</taxon>
        <taxon>Pseudomonadota</taxon>
        <taxon>Alphaproteobacteria</taxon>
        <taxon>Acetobacterales</taxon>
        <taxon>Acetobacteraceae</taxon>
        <taxon>Acetobacter</taxon>
    </lineage>
</organism>
<sequence length="69" mass="8145">MTDRLDRLDAFRILREKIKEYGSQRNFAKAHGIREQDVSDVLCSRRPIPKSMLAIIGLRHVEYFERVEA</sequence>
<accession>A0A252EMC2</accession>
<name>A0A252EMC2_9PROT</name>
<protein>
    <recommendedName>
        <fullName evidence="3">XRE family transcriptional regulator</fullName>
    </recommendedName>
</protein>
<proteinExistence type="predicted"/>
<dbReference type="Proteomes" id="UP000195072">
    <property type="component" value="Unassembled WGS sequence"/>
</dbReference>
<dbReference type="AlphaFoldDB" id="A0A252EMC2"/>
<dbReference type="EMBL" id="JOOZ01000003">
    <property type="protein sequence ID" value="OUL67585.1"/>
    <property type="molecule type" value="Genomic_DNA"/>
</dbReference>
<evidence type="ECO:0000313" key="2">
    <source>
        <dbReference type="Proteomes" id="UP000195072"/>
    </source>
</evidence>